<feature type="compositionally biased region" description="Basic and acidic residues" evidence="1">
    <location>
        <begin position="348"/>
        <end position="383"/>
    </location>
</feature>
<evidence type="ECO:0000313" key="2">
    <source>
        <dbReference type="EMBL" id="KAG7816018.1"/>
    </source>
</evidence>
<dbReference type="Proteomes" id="UP001196530">
    <property type="component" value="Unassembled WGS sequence"/>
</dbReference>
<feature type="compositionally biased region" description="Polar residues" evidence="1">
    <location>
        <begin position="324"/>
        <end position="333"/>
    </location>
</feature>
<gene>
    <name evidence="2" type="ORF">KL928_004984</name>
</gene>
<protein>
    <submittedName>
        <fullName evidence="2">Uncharacterized protein</fullName>
    </submittedName>
</protein>
<feature type="compositionally biased region" description="Basic and acidic residues" evidence="1">
    <location>
        <begin position="200"/>
        <end position="209"/>
    </location>
</feature>
<dbReference type="RefSeq" id="XP_043057571.1">
    <property type="nucleotide sequence ID" value="XM_043205742.1"/>
</dbReference>
<feature type="compositionally biased region" description="Basic and acidic residues" evidence="1">
    <location>
        <begin position="176"/>
        <end position="193"/>
    </location>
</feature>
<name>A0AAN6DC50_PICAN</name>
<feature type="compositionally biased region" description="Basic and acidic residues" evidence="1">
    <location>
        <begin position="126"/>
        <end position="135"/>
    </location>
</feature>
<proteinExistence type="predicted"/>
<organism evidence="2 3">
    <name type="scientific">Pichia angusta</name>
    <name type="common">Yeast</name>
    <name type="synonym">Hansenula polymorpha</name>
    <dbReference type="NCBI Taxonomy" id="870730"/>
    <lineage>
        <taxon>Eukaryota</taxon>
        <taxon>Fungi</taxon>
        <taxon>Dikarya</taxon>
        <taxon>Ascomycota</taxon>
        <taxon>Saccharomycotina</taxon>
        <taxon>Pichiomycetes</taxon>
        <taxon>Pichiales</taxon>
        <taxon>Pichiaceae</taxon>
        <taxon>Ogataea</taxon>
    </lineage>
</organism>
<sequence length="510" mass="56419">MLLRWGVGGGVHQVLSRLPLGFRVEHIGVDHESTENTAEHDVITPANAVHGDRVAERRNQQSTVHSHQLNSDALGTQMVREDLRRIRQQQRRVRNVIVEVIDEDEPENGTAVLFGAGLGKLRRARRPDDVRDQHANARKQKQRSAAESVHHEGACHRSHEIEDLQQTIDQRLHVGRGDADGVENEREVVRDNGDSVPLRADTDAERDVRSSPVSGRLHKVQPSGLGGLFLHVERLDDLCHLDVDQRQRVVAVGVVFDKNAAGLGNSSLGHEPSRRLWNEPHEETLDRREAGLQDGGYSPGPRVAAARRAVARPGRQNGAEVPQTPVQRGQFSSEGRIRQLGSQQRHGLHGEHSGGAHQEPRHDHLGHREGGCLDDRGDDDSNKAADQNGFSADFVGEPSDRWQCNQTAAVLRCVDESKHSSVRVAEKFPPLLQRLQAVHQRPVVACGGRRQQRHKHHTVEHEQVFGSPPGLLVLGKHLGDGRPDNLLDGGGVKANHLQSWGTSQYSDAYL</sequence>
<feature type="compositionally biased region" description="Basic and acidic residues" evidence="1">
    <location>
        <begin position="148"/>
        <end position="157"/>
    </location>
</feature>
<comment type="caution">
    <text evidence="2">The sequence shown here is derived from an EMBL/GenBank/DDBJ whole genome shotgun (WGS) entry which is preliminary data.</text>
</comment>
<evidence type="ECO:0000256" key="1">
    <source>
        <dbReference type="SAM" id="MobiDB-lite"/>
    </source>
</evidence>
<reference evidence="2" key="1">
    <citation type="journal article" date="2021" name="G3 (Bethesda)">
        <title>Genomic diversity, chromosomal rearrangements, and interspecies hybridization in the ogataea polymorpha species complex.</title>
        <authorList>
            <person name="Hanson S.J."/>
            <person name="Cinneide E.O."/>
            <person name="Salzberg L.I."/>
            <person name="Wolfe K.H."/>
            <person name="McGowan J."/>
            <person name="Fitzpatrick D.A."/>
            <person name="Matlin K."/>
        </authorList>
    </citation>
    <scope>NUCLEOTIDE SEQUENCE</scope>
    <source>
        <strain evidence="2">61-244</strain>
    </source>
</reference>
<accession>A0AAN6DC50</accession>
<feature type="region of interest" description="Disordered" evidence="1">
    <location>
        <begin position="176"/>
        <end position="218"/>
    </location>
</feature>
<evidence type="ECO:0000313" key="3">
    <source>
        <dbReference type="Proteomes" id="UP001196530"/>
    </source>
</evidence>
<feature type="region of interest" description="Disordered" evidence="1">
    <location>
        <begin position="290"/>
        <end position="394"/>
    </location>
</feature>
<feature type="compositionally biased region" description="Low complexity" evidence="1">
    <location>
        <begin position="299"/>
        <end position="315"/>
    </location>
</feature>
<dbReference type="EMBL" id="JAHLUX010000012">
    <property type="protein sequence ID" value="KAG7816018.1"/>
    <property type="molecule type" value="Genomic_DNA"/>
</dbReference>
<feature type="region of interest" description="Disordered" evidence="1">
    <location>
        <begin position="124"/>
        <end position="157"/>
    </location>
</feature>
<dbReference type="GeneID" id="66129035"/>
<dbReference type="AlphaFoldDB" id="A0AAN6DC50"/>